<protein>
    <submittedName>
        <fullName evidence="2">Uncharacterized protein</fullName>
    </submittedName>
</protein>
<evidence type="ECO:0000313" key="2">
    <source>
        <dbReference type="EMBL" id="CAG7692766.1"/>
    </source>
</evidence>
<name>A0A8J2J8H4_9HEXA</name>
<comment type="caution">
    <text evidence="2">The sequence shown here is derived from an EMBL/GenBank/DDBJ whole genome shotgun (WGS) entry which is preliminary data.</text>
</comment>
<feature type="region of interest" description="Disordered" evidence="1">
    <location>
        <begin position="68"/>
        <end position="108"/>
    </location>
</feature>
<dbReference type="EMBL" id="CAJVCH010022466">
    <property type="protein sequence ID" value="CAG7692766.1"/>
    <property type="molecule type" value="Genomic_DNA"/>
</dbReference>
<organism evidence="2 3">
    <name type="scientific">Allacma fusca</name>
    <dbReference type="NCBI Taxonomy" id="39272"/>
    <lineage>
        <taxon>Eukaryota</taxon>
        <taxon>Metazoa</taxon>
        <taxon>Ecdysozoa</taxon>
        <taxon>Arthropoda</taxon>
        <taxon>Hexapoda</taxon>
        <taxon>Collembola</taxon>
        <taxon>Symphypleona</taxon>
        <taxon>Sminthuridae</taxon>
        <taxon>Allacma</taxon>
    </lineage>
</organism>
<reference evidence="2" key="1">
    <citation type="submission" date="2021-06" db="EMBL/GenBank/DDBJ databases">
        <authorList>
            <person name="Hodson N. C."/>
            <person name="Mongue J. A."/>
            <person name="Jaron S. K."/>
        </authorList>
    </citation>
    <scope>NUCLEOTIDE SEQUENCE</scope>
</reference>
<proteinExistence type="predicted"/>
<evidence type="ECO:0000313" key="3">
    <source>
        <dbReference type="Proteomes" id="UP000708208"/>
    </source>
</evidence>
<dbReference type="AlphaFoldDB" id="A0A8J2J8H4"/>
<gene>
    <name evidence="2" type="ORF">AFUS01_LOCUS3715</name>
</gene>
<keyword evidence="3" id="KW-1185">Reference proteome</keyword>
<feature type="compositionally biased region" description="Low complexity" evidence="1">
    <location>
        <begin position="68"/>
        <end position="84"/>
    </location>
</feature>
<feature type="non-terminal residue" evidence="2">
    <location>
        <position position="138"/>
    </location>
</feature>
<evidence type="ECO:0000256" key="1">
    <source>
        <dbReference type="SAM" id="MobiDB-lite"/>
    </source>
</evidence>
<dbReference type="Proteomes" id="UP000708208">
    <property type="component" value="Unassembled WGS sequence"/>
</dbReference>
<accession>A0A8J2J8H4</accession>
<sequence length="138" mass="15847">RWRYPNVQCLGGLVTKVYFREHMRCKTINDDISDGEMVKADDDFTGHCIDNVFHDDCGGNINTENNNEDNYNMTNNANNDNWTNDNDDNCPSDKITHSNNNIEFSGNYNNTGDYNDRQSVNEEDPFYTAAEAINEIED</sequence>
<feature type="compositionally biased region" description="Polar residues" evidence="1">
    <location>
        <begin position="97"/>
        <end position="108"/>
    </location>
</feature>